<name>A0A8S1QPB7_9CILI</name>
<gene>
    <name evidence="2" type="ORF">PSON_ATCC_30995.1.T1130008</name>
</gene>
<evidence type="ECO:0000313" key="2">
    <source>
        <dbReference type="EMBL" id="CAD8117111.1"/>
    </source>
</evidence>
<evidence type="ECO:0000256" key="1">
    <source>
        <dbReference type="PROSITE-ProRule" id="PRU00221"/>
    </source>
</evidence>
<comment type="caution">
    <text evidence="2">The sequence shown here is derived from an EMBL/GenBank/DDBJ whole genome shotgun (WGS) entry which is preliminary data.</text>
</comment>
<sequence length="117" mass="14039">MKEIFKHSSYVTTLNFFLINSKFISGSSNSKIIIWSSQIYLTLSLFLNQVDILHRLIFYFYTQFSKIQLQVVQWTIQQDFDLFINNQSVYITNLGFINQLKRKQIDFLQLRQVNFSH</sequence>
<keyword evidence="3" id="KW-1185">Reference proteome</keyword>
<organism evidence="2 3">
    <name type="scientific">Paramecium sonneborni</name>
    <dbReference type="NCBI Taxonomy" id="65129"/>
    <lineage>
        <taxon>Eukaryota</taxon>
        <taxon>Sar</taxon>
        <taxon>Alveolata</taxon>
        <taxon>Ciliophora</taxon>
        <taxon>Intramacronucleata</taxon>
        <taxon>Oligohymenophorea</taxon>
        <taxon>Peniculida</taxon>
        <taxon>Parameciidae</taxon>
        <taxon>Paramecium</taxon>
    </lineage>
</organism>
<dbReference type="EMBL" id="CAJJDN010000113">
    <property type="protein sequence ID" value="CAD8117111.1"/>
    <property type="molecule type" value="Genomic_DNA"/>
</dbReference>
<feature type="repeat" description="WD" evidence="1">
    <location>
        <begin position="4"/>
        <end position="36"/>
    </location>
</feature>
<dbReference type="OrthoDB" id="273771at2759"/>
<dbReference type="AlphaFoldDB" id="A0A8S1QPB7"/>
<evidence type="ECO:0000313" key="3">
    <source>
        <dbReference type="Proteomes" id="UP000692954"/>
    </source>
</evidence>
<protein>
    <submittedName>
        <fullName evidence="2">Uncharacterized protein</fullName>
    </submittedName>
</protein>
<dbReference type="PROSITE" id="PS50082">
    <property type="entry name" value="WD_REPEATS_2"/>
    <property type="match status" value="1"/>
</dbReference>
<reference evidence="2" key="1">
    <citation type="submission" date="2021-01" db="EMBL/GenBank/DDBJ databases">
        <authorList>
            <consortium name="Genoscope - CEA"/>
            <person name="William W."/>
        </authorList>
    </citation>
    <scope>NUCLEOTIDE SEQUENCE</scope>
</reference>
<proteinExistence type="predicted"/>
<dbReference type="Proteomes" id="UP000692954">
    <property type="component" value="Unassembled WGS sequence"/>
</dbReference>
<dbReference type="InterPro" id="IPR001680">
    <property type="entry name" value="WD40_rpt"/>
</dbReference>
<keyword evidence="1" id="KW-0853">WD repeat</keyword>
<accession>A0A8S1QPB7</accession>